<feature type="transmembrane region" description="Helical" evidence="1">
    <location>
        <begin position="131"/>
        <end position="153"/>
    </location>
</feature>
<gene>
    <name evidence="2" type="ORF">ACEWY4_007061</name>
</gene>
<evidence type="ECO:0000313" key="3">
    <source>
        <dbReference type="Proteomes" id="UP001591681"/>
    </source>
</evidence>
<comment type="caution">
    <text evidence="2">The sequence shown here is derived from an EMBL/GenBank/DDBJ whole genome shotgun (WGS) entry which is preliminary data.</text>
</comment>
<dbReference type="EMBL" id="JBHFQA010000006">
    <property type="protein sequence ID" value="KAL2097854.1"/>
    <property type="molecule type" value="Genomic_DNA"/>
</dbReference>
<dbReference type="Proteomes" id="UP001591681">
    <property type="component" value="Unassembled WGS sequence"/>
</dbReference>
<evidence type="ECO:0000313" key="2">
    <source>
        <dbReference type="EMBL" id="KAL2097854.1"/>
    </source>
</evidence>
<accession>A0ABD1KFG1</accession>
<keyword evidence="1" id="KW-0812">Transmembrane</keyword>
<keyword evidence="3" id="KW-1185">Reference proteome</keyword>
<protein>
    <submittedName>
        <fullName evidence="2">Uncharacterized protein</fullName>
    </submittedName>
</protein>
<dbReference type="AlphaFoldDB" id="A0ABD1KFG1"/>
<sequence>MFTSEGGFWCLLNGCVTTGVNIYFGSRTKLTVEPRDKSEPKYHELKANGTNGPKVCLATDFSSHNATDNDPRFPKNNIEATRITGDNYFSKAVIMSTGDTCPITGMKQCKNDAGDGYEPDEKLNFLSLSVLCLRILFLKTIVFNVLMTIRVWMR</sequence>
<keyword evidence="1" id="KW-1133">Transmembrane helix</keyword>
<evidence type="ECO:0000256" key="1">
    <source>
        <dbReference type="SAM" id="Phobius"/>
    </source>
</evidence>
<name>A0ABD1KFG1_9TELE</name>
<reference evidence="2 3" key="1">
    <citation type="submission" date="2024-09" db="EMBL/GenBank/DDBJ databases">
        <title>A chromosome-level genome assembly of Gray's grenadier anchovy, Coilia grayii.</title>
        <authorList>
            <person name="Fu Z."/>
        </authorList>
    </citation>
    <scope>NUCLEOTIDE SEQUENCE [LARGE SCALE GENOMIC DNA]</scope>
    <source>
        <strain evidence="2">G4</strain>
        <tissue evidence="2">Muscle</tissue>
    </source>
</reference>
<feature type="transmembrane region" description="Helical" evidence="1">
    <location>
        <begin position="6"/>
        <end position="25"/>
    </location>
</feature>
<keyword evidence="1" id="KW-0472">Membrane</keyword>
<proteinExistence type="predicted"/>
<organism evidence="2 3">
    <name type="scientific">Coilia grayii</name>
    <name type="common">Gray's grenadier anchovy</name>
    <dbReference type="NCBI Taxonomy" id="363190"/>
    <lineage>
        <taxon>Eukaryota</taxon>
        <taxon>Metazoa</taxon>
        <taxon>Chordata</taxon>
        <taxon>Craniata</taxon>
        <taxon>Vertebrata</taxon>
        <taxon>Euteleostomi</taxon>
        <taxon>Actinopterygii</taxon>
        <taxon>Neopterygii</taxon>
        <taxon>Teleostei</taxon>
        <taxon>Clupei</taxon>
        <taxon>Clupeiformes</taxon>
        <taxon>Clupeoidei</taxon>
        <taxon>Engraulidae</taxon>
        <taxon>Coilinae</taxon>
        <taxon>Coilia</taxon>
    </lineage>
</organism>